<name>A0A059KUQ4_9PSED</name>
<proteinExistence type="predicted"/>
<protein>
    <submittedName>
        <fullName evidence="2">Uncharacterized protein</fullName>
    </submittedName>
</protein>
<dbReference type="Proteomes" id="UP000026739">
    <property type="component" value="Unassembled WGS sequence"/>
</dbReference>
<feature type="transmembrane region" description="Helical" evidence="1">
    <location>
        <begin position="15"/>
        <end position="38"/>
    </location>
</feature>
<reference evidence="2 3" key="1">
    <citation type="submission" date="2013-12" db="EMBL/GenBank/DDBJ databases">
        <authorList>
            <person name="Formusa P.A."/>
            <person name="Habash M."/>
            <person name="Lee H."/>
            <person name="Trevors J.T."/>
        </authorList>
    </citation>
    <scope>NUCLEOTIDE SEQUENCE [LARGE SCALE GENOMIC DNA]</scope>
    <source>
        <strain evidence="2 3">PD30</strain>
    </source>
</reference>
<evidence type="ECO:0000313" key="2">
    <source>
        <dbReference type="EMBL" id="KDD65721.1"/>
    </source>
</evidence>
<dbReference type="EMBL" id="AZQQ01000108">
    <property type="protein sequence ID" value="KDD65721.1"/>
    <property type="molecule type" value="Genomic_DNA"/>
</dbReference>
<evidence type="ECO:0000256" key="1">
    <source>
        <dbReference type="SAM" id="Phobius"/>
    </source>
</evidence>
<dbReference type="AlphaFoldDB" id="A0A059KUQ4"/>
<evidence type="ECO:0000313" key="3">
    <source>
        <dbReference type="Proteomes" id="UP000026739"/>
    </source>
</evidence>
<sequence>MTQSRDTFFEPLKSVMTWGVLLGVAIVFIMAPQVFIVVERAGLQPGFFMPAIYWYY</sequence>
<keyword evidence="1" id="KW-1133">Transmembrane helix</keyword>
<comment type="caution">
    <text evidence="2">The sequence shown here is derived from an EMBL/GenBank/DDBJ whole genome shotgun (WGS) entry which is preliminary data.</text>
</comment>
<gene>
    <name evidence="2" type="ORF">V466_27950</name>
</gene>
<keyword evidence="1" id="KW-0472">Membrane</keyword>
<organism evidence="2 3">
    <name type="scientific">Pseudomonas mandelii PD30</name>
    <dbReference type="NCBI Taxonomy" id="1419583"/>
    <lineage>
        <taxon>Bacteria</taxon>
        <taxon>Pseudomonadati</taxon>
        <taxon>Pseudomonadota</taxon>
        <taxon>Gammaproteobacteria</taxon>
        <taxon>Pseudomonadales</taxon>
        <taxon>Pseudomonadaceae</taxon>
        <taxon>Pseudomonas</taxon>
    </lineage>
</organism>
<keyword evidence="1" id="KW-0812">Transmembrane</keyword>
<accession>A0A059KUQ4</accession>